<sequence>MSRNRTTGVLAAFVLGAFALTGCSSAPDAAGSQAPAESGAAAESSTITLYTSEPQEKIDAVIAAFNVHHPEITVDVFRAGTGDLTARIATEEKAGEIGADLLLAADAGTFEDYAERDLLLEYASPEAKEIRQDLIDAEHFYVGTRLIPTVIAVNTNVITDAPKSWADLTDAQYAGKIAMPNPDVSGAAAYNAAVWLDTPALGLSWLEGLAKNTPLIAESNGPVSQAVADGSSPVGIVVDSLVRDLAAAGSPIAAVYPSEGVPFVSQPVGIFADTEQPEAAKLFVDFLISAEGQEIAASQSYLPIREDVASPEGAPAISDIEFLTPELEQIRATQADAVQTFNGLFQ</sequence>
<name>A0ABS1SN93_9MICO</name>
<gene>
    <name evidence="3" type="ORF">D3226_06620</name>
</gene>
<feature type="chain" id="PRO_5046227481" evidence="2">
    <location>
        <begin position="27"/>
        <end position="346"/>
    </location>
</feature>
<keyword evidence="4" id="KW-1185">Reference proteome</keyword>
<dbReference type="InterPro" id="IPR026045">
    <property type="entry name" value="Ferric-bd"/>
</dbReference>
<dbReference type="PIRSF" id="PIRSF002825">
    <property type="entry name" value="CfbpA"/>
    <property type="match status" value="1"/>
</dbReference>
<dbReference type="CDD" id="cd13547">
    <property type="entry name" value="PBP2_Fbp_like_2"/>
    <property type="match status" value="1"/>
</dbReference>
<dbReference type="Pfam" id="PF13531">
    <property type="entry name" value="SBP_bac_11"/>
    <property type="match status" value="1"/>
</dbReference>
<dbReference type="Gene3D" id="3.40.190.10">
    <property type="entry name" value="Periplasmic binding protein-like II"/>
    <property type="match status" value="2"/>
</dbReference>
<evidence type="ECO:0000256" key="1">
    <source>
        <dbReference type="ARBA" id="ARBA00022729"/>
    </source>
</evidence>
<evidence type="ECO:0000313" key="4">
    <source>
        <dbReference type="Proteomes" id="UP001646141"/>
    </source>
</evidence>
<dbReference type="PANTHER" id="PTHR30006">
    <property type="entry name" value="THIAMINE-BINDING PERIPLASMIC PROTEIN-RELATED"/>
    <property type="match status" value="1"/>
</dbReference>
<protein>
    <submittedName>
        <fullName evidence="3">Extracellular solute-binding protein</fullName>
    </submittedName>
</protein>
<dbReference type="SUPFAM" id="SSF53850">
    <property type="entry name" value="Periplasmic binding protein-like II"/>
    <property type="match status" value="1"/>
</dbReference>
<dbReference type="PROSITE" id="PS51257">
    <property type="entry name" value="PROKAR_LIPOPROTEIN"/>
    <property type="match status" value="1"/>
</dbReference>
<dbReference type="EMBL" id="QYAD01000002">
    <property type="protein sequence ID" value="MBL3689632.1"/>
    <property type="molecule type" value="Genomic_DNA"/>
</dbReference>
<feature type="signal peptide" evidence="2">
    <location>
        <begin position="1"/>
        <end position="26"/>
    </location>
</feature>
<accession>A0ABS1SN93</accession>
<reference evidence="3 4" key="1">
    <citation type="submission" date="2018-09" db="EMBL/GenBank/DDBJ databases">
        <title>Comparative genomics of Leucobacter spp.</title>
        <authorList>
            <person name="Reis A.C."/>
            <person name="Kolvenbach B.A."/>
            <person name="Corvini P.F.X."/>
            <person name="Nunes O.C."/>
        </authorList>
    </citation>
    <scope>NUCLEOTIDE SEQUENCE [LARGE SCALE GENOMIC DNA]</scope>
    <source>
        <strain evidence="3 4">L-1</strain>
    </source>
</reference>
<proteinExistence type="predicted"/>
<keyword evidence="1 2" id="KW-0732">Signal</keyword>
<organism evidence="3 4">
    <name type="scientific">Leucobacter chromiireducens subsp. chromiireducens</name>
    <dbReference type="NCBI Taxonomy" id="660067"/>
    <lineage>
        <taxon>Bacteria</taxon>
        <taxon>Bacillati</taxon>
        <taxon>Actinomycetota</taxon>
        <taxon>Actinomycetes</taxon>
        <taxon>Micrococcales</taxon>
        <taxon>Microbacteriaceae</taxon>
        <taxon>Leucobacter</taxon>
    </lineage>
</organism>
<evidence type="ECO:0000256" key="2">
    <source>
        <dbReference type="SAM" id="SignalP"/>
    </source>
</evidence>
<dbReference type="RefSeq" id="WP_202381654.1">
    <property type="nucleotide sequence ID" value="NZ_BAAAMA010000002.1"/>
</dbReference>
<evidence type="ECO:0000313" key="3">
    <source>
        <dbReference type="EMBL" id="MBL3689632.1"/>
    </source>
</evidence>
<comment type="caution">
    <text evidence="3">The sequence shown here is derived from an EMBL/GenBank/DDBJ whole genome shotgun (WGS) entry which is preliminary data.</text>
</comment>
<dbReference type="Proteomes" id="UP001646141">
    <property type="component" value="Unassembled WGS sequence"/>
</dbReference>